<dbReference type="NCBIfam" id="TIGR00165">
    <property type="entry name" value="S18"/>
    <property type="match status" value="1"/>
</dbReference>
<dbReference type="GO" id="GO:0006412">
    <property type="term" value="P:translation"/>
    <property type="evidence" value="ECO:0007669"/>
    <property type="project" value="InterPro"/>
</dbReference>
<evidence type="ECO:0000313" key="7">
    <source>
        <dbReference type="EMBL" id="VAX33969.1"/>
    </source>
</evidence>
<dbReference type="GO" id="GO:0070181">
    <property type="term" value="F:small ribosomal subunit rRNA binding"/>
    <property type="evidence" value="ECO:0007669"/>
    <property type="project" value="TreeGrafter"/>
</dbReference>
<organism evidence="6">
    <name type="scientific">hydrothermal vent metagenome</name>
    <dbReference type="NCBI Taxonomy" id="652676"/>
    <lineage>
        <taxon>unclassified sequences</taxon>
        <taxon>metagenomes</taxon>
        <taxon>ecological metagenomes</taxon>
    </lineage>
</organism>
<dbReference type="HAMAP" id="MF_00270">
    <property type="entry name" value="Ribosomal_bS18"/>
    <property type="match status" value="1"/>
</dbReference>
<keyword evidence="2" id="KW-0699">rRNA-binding</keyword>
<gene>
    <name evidence="6" type="ORF">MNBD_NITROSPIRAE02-112</name>
    <name evidence="7" type="ORF">MNBD_NITROSPIRAE03-1557</name>
</gene>
<comment type="similarity">
    <text evidence="1">Belongs to the bacterial ribosomal protein bS18 family.</text>
</comment>
<dbReference type="EMBL" id="UOGH01000002">
    <property type="protein sequence ID" value="VAX26491.1"/>
    <property type="molecule type" value="Genomic_DNA"/>
</dbReference>
<evidence type="ECO:0000256" key="5">
    <source>
        <dbReference type="ARBA" id="ARBA00023274"/>
    </source>
</evidence>
<evidence type="ECO:0000313" key="6">
    <source>
        <dbReference type="EMBL" id="VAX26491.1"/>
    </source>
</evidence>
<name>A0A3B1CIU5_9ZZZZ</name>
<keyword evidence="4 6" id="KW-0689">Ribosomal protein</keyword>
<dbReference type="PANTHER" id="PTHR13479:SF40">
    <property type="entry name" value="SMALL RIBOSOMAL SUBUNIT PROTEIN BS18M"/>
    <property type="match status" value="1"/>
</dbReference>
<dbReference type="Gene3D" id="4.10.640.10">
    <property type="entry name" value="Ribosomal protein S18"/>
    <property type="match status" value="1"/>
</dbReference>
<evidence type="ECO:0000256" key="1">
    <source>
        <dbReference type="ARBA" id="ARBA00005589"/>
    </source>
</evidence>
<dbReference type="PROSITE" id="PS00057">
    <property type="entry name" value="RIBOSOMAL_S18"/>
    <property type="match status" value="1"/>
</dbReference>
<dbReference type="InterPro" id="IPR001648">
    <property type="entry name" value="Ribosomal_bS18"/>
</dbReference>
<dbReference type="FunFam" id="4.10.640.10:FF:000004">
    <property type="entry name" value="30S ribosomal protein S18"/>
    <property type="match status" value="1"/>
</dbReference>
<keyword evidence="5" id="KW-0687">Ribonucleoprotein</keyword>
<dbReference type="Pfam" id="PF01084">
    <property type="entry name" value="Ribosomal_S18"/>
    <property type="match status" value="1"/>
</dbReference>
<dbReference type="PRINTS" id="PR00974">
    <property type="entry name" value="RIBOSOMALS18"/>
</dbReference>
<protein>
    <submittedName>
        <fullName evidence="6">SSU ribosomal protein S18p @ SSU ribosomal protein S18p, zinc-dependent</fullName>
    </submittedName>
</protein>
<evidence type="ECO:0000256" key="4">
    <source>
        <dbReference type="ARBA" id="ARBA00022980"/>
    </source>
</evidence>
<dbReference type="GO" id="GO:0022627">
    <property type="term" value="C:cytosolic small ribosomal subunit"/>
    <property type="evidence" value="ECO:0007669"/>
    <property type="project" value="TreeGrafter"/>
</dbReference>
<dbReference type="InterPro" id="IPR018275">
    <property type="entry name" value="Ribosomal_bS18_CS"/>
</dbReference>
<proteinExistence type="inferred from homology"/>
<sequence length="72" mass="8785">MRRFQRRKYCRFCADKIPYIDYKDMKVLRGYITERGKILPRRMTGTCARHQREITTAIMRARNIALLPFMEK</sequence>
<reference evidence="6" key="1">
    <citation type="submission" date="2018-06" db="EMBL/GenBank/DDBJ databases">
        <authorList>
            <person name="Zhirakovskaya E."/>
        </authorList>
    </citation>
    <scope>NUCLEOTIDE SEQUENCE</scope>
</reference>
<dbReference type="EMBL" id="UOGI01000228">
    <property type="protein sequence ID" value="VAX33969.1"/>
    <property type="molecule type" value="Genomic_DNA"/>
</dbReference>
<evidence type="ECO:0000256" key="3">
    <source>
        <dbReference type="ARBA" id="ARBA00022884"/>
    </source>
</evidence>
<dbReference type="AlphaFoldDB" id="A0A3B1CIU5"/>
<dbReference type="GO" id="GO:0003735">
    <property type="term" value="F:structural constituent of ribosome"/>
    <property type="evidence" value="ECO:0007669"/>
    <property type="project" value="InterPro"/>
</dbReference>
<dbReference type="SUPFAM" id="SSF46911">
    <property type="entry name" value="Ribosomal protein S18"/>
    <property type="match status" value="1"/>
</dbReference>
<evidence type="ECO:0000256" key="2">
    <source>
        <dbReference type="ARBA" id="ARBA00022730"/>
    </source>
</evidence>
<keyword evidence="3" id="KW-0694">RNA-binding</keyword>
<accession>A0A3B1CIU5</accession>
<dbReference type="InterPro" id="IPR036870">
    <property type="entry name" value="Ribosomal_bS18_sf"/>
</dbReference>
<dbReference type="PANTHER" id="PTHR13479">
    <property type="entry name" value="30S RIBOSOMAL PROTEIN S18"/>
    <property type="match status" value="1"/>
</dbReference>